<reference evidence="2 3" key="1">
    <citation type="journal article" date="2011" name="BMC Genomics">
        <title>Genome sequencing reveals diversification of virulence factor content and possible host adaptation in distinct subpopulations of Salmonella enterica.</title>
        <authorList>
            <person name="den Bakker H.C."/>
            <person name="Moreno Switt A.I."/>
            <person name="Govoni G."/>
            <person name="Cummings C.A."/>
            <person name="Ranieri M.L."/>
            <person name="Degoricija L."/>
            <person name="Hoelzer K."/>
            <person name="Rodriguez-Rivera L.D."/>
            <person name="Brown S."/>
            <person name="Bolchacova E."/>
            <person name="Furtado M.R."/>
            <person name="Wiedmann M."/>
        </authorList>
    </citation>
    <scope>NUCLEOTIDE SEQUENCE [LARGE SCALE GENOMIC DNA]</scope>
    <source>
        <strain evidence="2 3">R8-2977</strain>
    </source>
</reference>
<name>G5RZJ3_SALET</name>
<evidence type="ECO:0000313" key="2">
    <source>
        <dbReference type="EMBL" id="EHD00448.1"/>
    </source>
</evidence>
<dbReference type="Proteomes" id="UP000004776">
    <property type="component" value="Unassembled WGS sequence"/>
</dbReference>
<dbReference type="EMBL" id="AFCW01001629">
    <property type="protein sequence ID" value="EHD00448.1"/>
    <property type="molecule type" value="Genomic_DNA"/>
</dbReference>
<comment type="caution">
    <text evidence="2">The sequence shown here is derived from an EMBL/GenBank/DDBJ whole genome shotgun (WGS) entry which is preliminary data.</text>
</comment>
<accession>G5RZJ3</accession>
<protein>
    <submittedName>
        <fullName evidence="2">Uncharacterized protein</fullName>
    </submittedName>
</protein>
<gene>
    <name evidence="2" type="ORF">LTSEURB_4237</name>
</gene>
<keyword evidence="1" id="KW-0472">Membrane</keyword>
<dbReference type="AlphaFoldDB" id="G5RZJ3"/>
<organism evidence="2 3">
    <name type="scientific">Salmonella enterica subsp. enterica serovar Urbana str. R8-2977</name>
    <dbReference type="NCBI Taxonomy" id="913084"/>
    <lineage>
        <taxon>Bacteria</taxon>
        <taxon>Pseudomonadati</taxon>
        <taxon>Pseudomonadota</taxon>
        <taxon>Gammaproteobacteria</taxon>
        <taxon>Enterobacterales</taxon>
        <taxon>Enterobacteriaceae</taxon>
        <taxon>Salmonella</taxon>
    </lineage>
</organism>
<sequence length="53" mass="5867">MSLKKTESTQHKLKQTCQLRLWLIVGGVCSLGMGVLNILSSGYLNRMMAVKLS</sequence>
<keyword evidence="1" id="KW-1133">Transmembrane helix</keyword>
<dbReference type="PATRIC" id="fig|913084.3.peg.3105"/>
<evidence type="ECO:0000256" key="1">
    <source>
        <dbReference type="SAM" id="Phobius"/>
    </source>
</evidence>
<proteinExistence type="predicted"/>
<evidence type="ECO:0000313" key="3">
    <source>
        <dbReference type="Proteomes" id="UP000004776"/>
    </source>
</evidence>
<feature type="transmembrane region" description="Helical" evidence="1">
    <location>
        <begin position="21"/>
        <end position="44"/>
    </location>
</feature>
<keyword evidence="1" id="KW-0812">Transmembrane</keyword>